<evidence type="ECO:0000313" key="1">
    <source>
        <dbReference type="EMBL" id="MDL0429744.1"/>
    </source>
</evidence>
<dbReference type="Proteomes" id="UP001227964">
    <property type="component" value="Unassembled WGS sequence"/>
</dbReference>
<gene>
    <name evidence="1" type="ORF">QPM17_01285</name>
</gene>
<name>A0ABT7I6K0_9GAMM</name>
<accession>A0ABT7I6K0</accession>
<organism evidence="1 2">
    <name type="scientific">Marinobacter azerbaijanicus</name>
    <dbReference type="NCBI Taxonomy" id="3050455"/>
    <lineage>
        <taxon>Bacteria</taxon>
        <taxon>Pseudomonadati</taxon>
        <taxon>Pseudomonadota</taxon>
        <taxon>Gammaproteobacteria</taxon>
        <taxon>Pseudomonadales</taxon>
        <taxon>Marinobacteraceae</taxon>
        <taxon>Marinobacter</taxon>
    </lineage>
</organism>
<proteinExistence type="predicted"/>
<sequence>MRYLKTEKPLEGLLELDDRVDTGQLELPGLAFSDSDDLFAALAALEQEVSRLQLSEEEVELLRRFRKTSPENRRMVLQILGR</sequence>
<dbReference type="EMBL" id="JASSVS010000001">
    <property type="protein sequence ID" value="MDL0429744.1"/>
    <property type="molecule type" value="Genomic_DNA"/>
</dbReference>
<reference evidence="1 2" key="1">
    <citation type="submission" date="2023-06" db="EMBL/GenBank/DDBJ databases">
        <title>Marinobacter azerbaijanicus a moderately halophilic, isolated from Urmia Lake in Azerbaijan region of Iran.</title>
        <authorList>
            <person name="Sanchez-Porro C."/>
            <person name="Aghdam E.M."/>
            <person name="Saheb S.M."/>
            <person name="Tarhriz V."/>
            <person name="Kazemi E."/>
            <person name="Ammozegar M.A."/>
            <person name="Ventosa A."/>
            <person name="Hejazi M.S."/>
        </authorList>
    </citation>
    <scope>NUCLEOTIDE SEQUENCE [LARGE SCALE GENOMIC DNA]</scope>
    <source>
        <strain evidence="1 2">TBZ242</strain>
    </source>
</reference>
<protein>
    <submittedName>
        <fullName evidence="1">Uncharacterized protein</fullName>
    </submittedName>
</protein>
<dbReference type="RefSeq" id="WP_285388095.1">
    <property type="nucleotide sequence ID" value="NZ_JASSVS010000001.1"/>
</dbReference>
<keyword evidence="2" id="KW-1185">Reference proteome</keyword>
<comment type="caution">
    <text evidence="1">The sequence shown here is derived from an EMBL/GenBank/DDBJ whole genome shotgun (WGS) entry which is preliminary data.</text>
</comment>
<evidence type="ECO:0000313" key="2">
    <source>
        <dbReference type="Proteomes" id="UP001227964"/>
    </source>
</evidence>